<protein>
    <submittedName>
        <fullName evidence="2">Mononucleotidyl cyclase</fullName>
    </submittedName>
</protein>
<dbReference type="SUPFAM" id="SSF55073">
    <property type="entry name" value="Nucleotide cyclase"/>
    <property type="match status" value="1"/>
</dbReference>
<dbReference type="GO" id="GO:0035556">
    <property type="term" value="P:intracellular signal transduction"/>
    <property type="evidence" value="ECO:0007669"/>
    <property type="project" value="InterPro"/>
</dbReference>
<dbReference type="AlphaFoldDB" id="A0A0R1MJL2"/>
<dbReference type="InterPro" id="IPR001054">
    <property type="entry name" value="A/G_cyclase"/>
</dbReference>
<dbReference type="PROSITE" id="PS50125">
    <property type="entry name" value="GUANYLATE_CYCLASE_2"/>
    <property type="match status" value="1"/>
</dbReference>
<dbReference type="Proteomes" id="UP000051686">
    <property type="component" value="Unassembled WGS sequence"/>
</dbReference>
<dbReference type="Gene3D" id="3.30.70.1230">
    <property type="entry name" value="Nucleotide cyclase"/>
    <property type="match status" value="1"/>
</dbReference>
<evidence type="ECO:0000259" key="1">
    <source>
        <dbReference type="PROSITE" id="PS50125"/>
    </source>
</evidence>
<dbReference type="OrthoDB" id="8776790at2"/>
<dbReference type="EMBL" id="AZEH01000015">
    <property type="protein sequence ID" value="KRL06148.1"/>
    <property type="molecule type" value="Genomic_DNA"/>
</dbReference>
<organism evidence="2 3">
    <name type="scientific">Liquorilactobacillus oeni DSM 19972</name>
    <dbReference type="NCBI Taxonomy" id="1423777"/>
    <lineage>
        <taxon>Bacteria</taxon>
        <taxon>Bacillati</taxon>
        <taxon>Bacillota</taxon>
        <taxon>Bacilli</taxon>
        <taxon>Lactobacillales</taxon>
        <taxon>Lactobacillaceae</taxon>
        <taxon>Liquorilactobacillus</taxon>
    </lineage>
</organism>
<feature type="domain" description="Guanylate cyclase" evidence="1">
    <location>
        <begin position="55"/>
        <end position="200"/>
    </location>
</feature>
<accession>A0A0R1MJL2</accession>
<evidence type="ECO:0000313" key="3">
    <source>
        <dbReference type="Proteomes" id="UP000051686"/>
    </source>
</evidence>
<sequence>MSDNVVKITQKDFNLDKAITHIKEVLFESNTFDTVDNWSDLNNLTFKNGRYIENTALFVDIRKSSKFVSSTDSRIVARLYRSYISEVIMILRSHSCCKEINIVGDCISAIFTENKKQSQDNYNNDRSDVIEALLSASMIQPTIEIINTLFSKKYDSYENIKIGIGIASGKALIVKAGESGSGINKPIFLGENINLAAHLCDKANTSHFSKVLVNEFVKEHSKKYETSSSNEPFSNWLNKESEKIDDQFCYGGAFYRVAIHDRLEELSDE</sequence>
<proteinExistence type="predicted"/>
<comment type="caution">
    <text evidence="2">The sequence shown here is derived from an EMBL/GenBank/DDBJ whole genome shotgun (WGS) entry which is preliminary data.</text>
</comment>
<dbReference type="InterPro" id="IPR029787">
    <property type="entry name" value="Nucleotide_cyclase"/>
</dbReference>
<keyword evidence="3" id="KW-1185">Reference proteome</keyword>
<dbReference type="Pfam" id="PF00211">
    <property type="entry name" value="Guanylate_cyc"/>
    <property type="match status" value="1"/>
</dbReference>
<dbReference type="GO" id="GO:0004016">
    <property type="term" value="F:adenylate cyclase activity"/>
    <property type="evidence" value="ECO:0007669"/>
    <property type="project" value="UniProtKB-ARBA"/>
</dbReference>
<dbReference type="PATRIC" id="fig|1423777.3.peg.264"/>
<evidence type="ECO:0000313" key="2">
    <source>
        <dbReference type="EMBL" id="KRL06148.1"/>
    </source>
</evidence>
<dbReference type="RefSeq" id="WP_057895294.1">
    <property type="nucleotide sequence ID" value="NZ_AZEH01000015.1"/>
</dbReference>
<dbReference type="GO" id="GO:0009190">
    <property type="term" value="P:cyclic nucleotide biosynthetic process"/>
    <property type="evidence" value="ECO:0007669"/>
    <property type="project" value="InterPro"/>
</dbReference>
<gene>
    <name evidence="2" type="ORF">FD46_GL000254</name>
</gene>
<reference evidence="2 3" key="1">
    <citation type="journal article" date="2015" name="Genome Announc.">
        <title>Expanding the biotechnology potential of lactobacilli through comparative genomics of 213 strains and associated genera.</title>
        <authorList>
            <person name="Sun Z."/>
            <person name="Harris H.M."/>
            <person name="McCann A."/>
            <person name="Guo C."/>
            <person name="Argimon S."/>
            <person name="Zhang W."/>
            <person name="Yang X."/>
            <person name="Jeffery I.B."/>
            <person name="Cooney J.C."/>
            <person name="Kagawa T.F."/>
            <person name="Liu W."/>
            <person name="Song Y."/>
            <person name="Salvetti E."/>
            <person name="Wrobel A."/>
            <person name="Rasinkangas P."/>
            <person name="Parkhill J."/>
            <person name="Rea M.C."/>
            <person name="O'Sullivan O."/>
            <person name="Ritari J."/>
            <person name="Douillard F.P."/>
            <person name="Paul Ross R."/>
            <person name="Yang R."/>
            <person name="Briner A.E."/>
            <person name="Felis G.E."/>
            <person name="de Vos W.M."/>
            <person name="Barrangou R."/>
            <person name="Klaenhammer T.R."/>
            <person name="Caufield P.W."/>
            <person name="Cui Y."/>
            <person name="Zhang H."/>
            <person name="O'Toole P.W."/>
        </authorList>
    </citation>
    <scope>NUCLEOTIDE SEQUENCE [LARGE SCALE GENOMIC DNA]</scope>
    <source>
        <strain evidence="2 3">DSM 19972</strain>
    </source>
</reference>
<name>A0A0R1MJL2_9LACO</name>
<dbReference type="STRING" id="1423777.FD46_GL000254"/>